<evidence type="ECO:0000313" key="1">
    <source>
        <dbReference type="EMBL" id="GAA4393586.1"/>
    </source>
</evidence>
<dbReference type="EMBL" id="BAABHA010000015">
    <property type="protein sequence ID" value="GAA4393586.1"/>
    <property type="molecule type" value="Genomic_DNA"/>
</dbReference>
<name>A0ABP8JNA5_9BACT</name>
<comment type="caution">
    <text evidence="1">The sequence shown here is derived from an EMBL/GenBank/DDBJ whole genome shotgun (WGS) entry which is preliminary data.</text>
</comment>
<dbReference type="Proteomes" id="UP001500454">
    <property type="component" value="Unassembled WGS sequence"/>
</dbReference>
<organism evidence="1 2">
    <name type="scientific">Hymenobacter koreensis</name>
    <dbReference type="NCBI Taxonomy" id="1084523"/>
    <lineage>
        <taxon>Bacteria</taxon>
        <taxon>Pseudomonadati</taxon>
        <taxon>Bacteroidota</taxon>
        <taxon>Cytophagia</taxon>
        <taxon>Cytophagales</taxon>
        <taxon>Hymenobacteraceae</taxon>
        <taxon>Hymenobacter</taxon>
    </lineage>
</organism>
<sequence>MECQPQPLLIPDPMLAQMPVHQLLAAFATELPWLSHAYGLAQTGQRKVENRTERYAQIYQQDGSGRLLDIRPDAGMQALCFFERNGPSSFEWDEGAIGISGSWTHPLALVLWANLPAIDHRGYDYSDALVSDAVRVLTQTAPNAEVVTDERRSDEVFRRYGWDVAQHQLMTYPYAAARLVFFAHSPGLVSCQGPFAVLNGPLDCAPNLRA</sequence>
<proteinExistence type="predicted"/>
<reference evidence="2" key="1">
    <citation type="journal article" date="2019" name="Int. J. Syst. Evol. Microbiol.">
        <title>The Global Catalogue of Microorganisms (GCM) 10K type strain sequencing project: providing services to taxonomists for standard genome sequencing and annotation.</title>
        <authorList>
            <consortium name="The Broad Institute Genomics Platform"/>
            <consortium name="The Broad Institute Genome Sequencing Center for Infectious Disease"/>
            <person name="Wu L."/>
            <person name="Ma J."/>
        </authorList>
    </citation>
    <scope>NUCLEOTIDE SEQUENCE [LARGE SCALE GENOMIC DNA]</scope>
    <source>
        <strain evidence="2">JCM 17924</strain>
    </source>
</reference>
<dbReference type="RefSeq" id="WP_345228021.1">
    <property type="nucleotide sequence ID" value="NZ_BAABHA010000015.1"/>
</dbReference>
<keyword evidence="2" id="KW-1185">Reference proteome</keyword>
<accession>A0ABP8JNA5</accession>
<protein>
    <recommendedName>
        <fullName evidence="3">DUF3298 domain-containing protein</fullName>
    </recommendedName>
</protein>
<evidence type="ECO:0000313" key="2">
    <source>
        <dbReference type="Proteomes" id="UP001500454"/>
    </source>
</evidence>
<gene>
    <name evidence="1" type="ORF">GCM10023186_45280</name>
</gene>
<evidence type="ECO:0008006" key="3">
    <source>
        <dbReference type="Google" id="ProtNLM"/>
    </source>
</evidence>